<feature type="region of interest" description="Disordered" evidence="3">
    <location>
        <begin position="172"/>
        <end position="191"/>
    </location>
</feature>
<feature type="region of interest" description="Disordered" evidence="3">
    <location>
        <begin position="617"/>
        <end position="655"/>
    </location>
</feature>
<evidence type="ECO:0000256" key="2">
    <source>
        <dbReference type="ARBA" id="ARBA00022840"/>
    </source>
</evidence>
<comment type="caution">
    <text evidence="5">The sequence shown here is derived from an EMBL/GenBank/DDBJ whole genome shotgun (WGS) entry which is preliminary data.</text>
</comment>
<feature type="domain" description="6-phosphofructo-2-kinase" evidence="4">
    <location>
        <begin position="48"/>
        <end position="151"/>
    </location>
</feature>
<dbReference type="SUPFAM" id="SSF53254">
    <property type="entry name" value="Phosphoglycerate mutase-like"/>
    <property type="match status" value="1"/>
</dbReference>
<evidence type="ECO:0000259" key="4">
    <source>
        <dbReference type="Pfam" id="PF01591"/>
    </source>
</evidence>
<dbReference type="InterPro" id="IPR027417">
    <property type="entry name" value="P-loop_NTPase"/>
</dbReference>
<dbReference type="PANTHER" id="PTHR10606">
    <property type="entry name" value="6-PHOSPHOFRUCTO-2-KINASE/FRUCTOSE-2,6-BISPHOSPHATASE"/>
    <property type="match status" value="1"/>
</dbReference>
<feature type="region of interest" description="Disordered" evidence="3">
    <location>
        <begin position="1"/>
        <end position="21"/>
    </location>
</feature>
<keyword evidence="2" id="KW-0067">ATP-binding</keyword>
<dbReference type="Proteomes" id="UP001153069">
    <property type="component" value="Unassembled WGS sequence"/>
</dbReference>
<accession>A0A9N8HH34</accession>
<evidence type="ECO:0000256" key="3">
    <source>
        <dbReference type="SAM" id="MobiDB-lite"/>
    </source>
</evidence>
<keyword evidence="6" id="KW-1185">Reference proteome</keyword>
<dbReference type="GO" id="GO:0004331">
    <property type="term" value="F:fructose-2,6-bisphosphate 2-phosphatase activity"/>
    <property type="evidence" value="ECO:0007669"/>
    <property type="project" value="TreeGrafter"/>
</dbReference>
<dbReference type="InterPro" id="IPR003094">
    <property type="entry name" value="6Pfruct_kin"/>
</dbReference>
<dbReference type="GO" id="GO:0006003">
    <property type="term" value="P:fructose 2,6-bisphosphate metabolic process"/>
    <property type="evidence" value="ECO:0007669"/>
    <property type="project" value="InterPro"/>
</dbReference>
<reference evidence="5" key="1">
    <citation type="submission" date="2020-06" db="EMBL/GenBank/DDBJ databases">
        <authorList>
            <consortium name="Plant Systems Biology data submission"/>
        </authorList>
    </citation>
    <scope>NUCLEOTIDE SEQUENCE</scope>
    <source>
        <strain evidence="5">D6</strain>
    </source>
</reference>
<feature type="compositionally biased region" description="Low complexity" evidence="3">
    <location>
        <begin position="109"/>
        <end position="119"/>
    </location>
</feature>
<dbReference type="OrthoDB" id="267323at2759"/>
<dbReference type="Gene3D" id="3.40.50.300">
    <property type="entry name" value="P-loop containing nucleotide triphosphate hydrolases"/>
    <property type="match status" value="1"/>
</dbReference>
<dbReference type="SUPFAM" id="SSF52540">
    <property type="entry name" value="P-loop containing nucleoside triphosphate hydrolases"/>
    <property type="match status" value="1"/>
</dbReference>
<name>A0A9N8HH34_9STRA</name>
<dbReference type="InterPro" id="IPR013079">
    <property type="entry name" value="6Phosfructo_kin"/>
</dbReference>
<feature type="compositionally biased region" description="Low complexity" evidence="3">
    <location>
        <begin position="173"/>
        <end position="188"/>
    </location>
</feature>
<sequence>MSPAINSSSPESPTATTTPTYYEKGSVELAVETPVMMKRLEKRRTLTGGSKDAERLLIVLVGLPARGKSFIARKLLNYLVWRGNQCRIFNVGKYRRQQQVNDEQDDDNNLNNNSKQDANFFDDTNATAAKLRQEAAEMALKETLQWLEGSAGLPLISDLQDCSNVSFSFRTNSGASSAAEDDSSTSTGNSYYENAIPGHISHSQRRQFHRIAIFDATNSTKERRQWILQECAKADKVYQKRTGVLFLESICDDQELLQENFKVKISSCPDFDGMTEEAALMDLQSRIAKYEARYETMDDHRQSFIKIFNLSSRLMVNHIYGRLAKVVLPAIMAWNTGSRPIFLCRAGETEAMQTYMQQQQQQNEQRQQQLDKFESLVDNRIHRKRSDRLGERGRCFRDALCGFVEQEGMAFMKRQNENAATKTRINIPGKMDTGTSISGLYEEEDHPFEHQSCVSDQNDADLPFPCLVMSSTMPRAVETATWKPHRFPVKDVSNLNPLDMGDFTGMDLASIRQQHPEWYEQLKRDPFHTRFPGGESYSDLIDRCHSILIDVEQQLGLTVVISHVSILQVLVSYFRSTPIHECMDIEIPMHTAMKFVPLRGGGWHESQHALLPDGDVLEQTTNTEGGPLGDEPIWGDSRSCLPRRLSSTNDLNSSE</sequence>
<dbReference type="GO" id="GO:0003873">
    <property type="term" value="F:6-phosphofructo-2-kinase activity"/>
    <property type="evidence" value="ECO:0007669"/>
    <property type="project" value="InterPro"/>
</dbReference>
<dbReference type="Pfam" id="PF01591">
    <property type="entry name" value="6PF2K"/>
    <property type="match status" value="2"/>
</dbReference>
<protein>
    <submittedName>
        <fullName evidence="5">Phosphofructo-2-kinase/fructose-2,6-bisphosphatas e</fullName>
    </submittedName>
</protein>
<dbReference type="InterPro" id="IPR029033">
    <property type="entry name" value="His_PPase_superfam"/>
</dbReference>
<organism evidence="5 6">
    <name type="scientific">Seminavis robusta</name>
    <dbReference type="NCBI Taxonomy" id="568900"/>
    <lineage>
        <taxon>Eukaryota</taxon>
        <taxon>Sar</taxon>
        <taxon>Stramenopiles</taxon>
        <taxon>Ochrophyta</taxon>
        <taxon>Bacillariophyta</taxon>
        <taxon>Bacillariophyceae</taxon>
        <taxon>Bacillariophycidae</taxon>
        <taxon>Naviculales</taxon>
        <taxon>Naviculaceae</taxon>
        <taxon>Seminavis</taxon>
    </lineage>
</organism>
<evidence type="ECO:0000313" key="6">
    <source>
        <dbReference type="Proteomes" id="UP001153069"/>
    </source>
</evidence>
<feature type="region of interest" description="Disordered" evidence="3">
    <location>
        <begin position="99"/>
        <end position="120"/>
    </location>
</feature>
<keyword evidence="1" id="KW-0547">Nucleotide-binding</keyword>
<dbReference type="InterPro" id="IPR013078">
    <property type="entry name" value="His_Pase_superF_clade-1"/>
</dbReference>
<proteinExistence type="predicted"/>
<feature type="compositionally biased region" description="Low complexity" evidence="3">
    <location>
        <begin position="7"/>
        <end position="20"/>
    </location>
</feature>
<dbReference type="GO" id="GO:0005829">
    <property type="term" value="C:cytosol"/>
    <property type="evidence" value="ECO:0007669"/>
    <property type="project" value="TreeGrafter"/>
</dbReference>
<evidence type="ECO:0000256" key="1">
    <source>
        <dbReference type="ARBA" id="ARBA00022741"/>
    </source>
</evidence>
<dbReference type="PIRSF" id="PIRSF000709">
    <property type="entry name" value="6PFK_2-Ptase"/>
    <property type="match status" value="1"/>
</dbReference>
<dbReference type="GO" id="GO:0005524">
    <property type="term" value="F:ATP binding"/>
    <property type="evidence" value="ECO:0007669"/>
    <property type="project" value="UniProtKB-KW"/>
</dbReference>
<feature type="domain" description="6-phosphofructo-2-kinase" evidence="4">
    <location>
        <begin position="210"/>
        <end position="332"/>
    </location>
</feature>
<dbReference type="EMBL" id="CAICTM010000677">
    <property type="protein sequence ID" value="CAB9514853.1"/>
    <property type="molecule type" value="Genomic_DNA"/>
</dbReference>
<gene>
    <name evidence="5" type="ORF">SEMRO_678_G186020.1</name>
</gene>
<dbReference type="PANTHER" id="PTHR10606:SF49">
    <property type="entry name" value="6-PHOSPHOFRUCTO-2-KINASE DOMAIN-CONTAINING PROTEIN"/>
    <property type="match status" value="1"/>
</dbReference>
<feature type="compositionally biased region" description="Polar residues" evidence="3">
    <location>
        <begin position="645"/>
        <end position="655"/>
    </location>
</feature>
<dbReference type="Gene3D" id="3.40.50.1240">
    <property type="entry name" value="Phosphoglycerate mutase-like"/>
    <property type="match status" value="1"/>
</dbReference>
<evidence type="ECO:0000313" key="5">
    <source>
        <dbReference type="EMBL" id="CAB9514853.1"/>
    </source>
</evidence>
<dbReference type="AlphaFoldDB" id="A0A9N8HH34"/>
<dbReference type="GO" id="GO:0006000">
    <property type="term" value="P:fructose metabolic process"/>
    <property type="evidence" value="ECO:0007669"/>
    <property type="project" value="InterPro"/>
</dbReference>
<dbReference type="Pfam" id="PF00300">
    <property type="entry name" value="His_Phos_1"/>
    <property type="match status" value="1"/>
</dbReference>